<sequence>MGDQKPEDSPVRCHLRKDVLQLNTYVALHHFIPQDSQDLEIRPGDRILLLDGSGEDWWKQVRAGDRVLRCHRTFIGCKEQGQISVKEGQICVSSEDERGDFIRVTSGKKRGFVPCDILEDI</sequence>
<evidence type="ECO:0000256" key="6">
    <source>
        <dbReference type="ARBA" id="ARBA00022737"/>
    </source>
</evidence>
<dbReference type="GO" id="GO:0005886">
    <property type="term" value="C:plasma membrane"/>
    <property type="evidence" value="ECO:0007669"/>
    <property type="project" value="UniProtKB-SubCell"/>
</dbReference>
<evidence type="ECO:0000313" key="11">
    <source>
        <dbReference type="EMBL" id="KAG5856124.1"/>
    </source>
</evidence>
<accession>A0A9D3S5B6</accession>
<evidence type="ECO:0000256" key="8">
    <source>
        <dbReference type="ARBA" id="ARBA00023136"/>
    </source>
</evidence>
<organism evidence="11 12">
    <name type="scientific">Anguilla anguilla</name>
    <name type="common">European freshwater eel</name>
    <name type="synonym">Muraena anguilla</name>
    <dbReference type="NCBI Taxonomy" id="7936"/>
    <lineage>
        <taxon>Eukaryota</taxon>
        <taxon>Metazoa</taxon>
        <taxon>Chordata</taxon>
        <taxon>Craniata</taxon>
        <taxon>Vertebrata</taxon>
        <taxon>Euteleostomi</taxon>
        <taxon>Actinopterygii</taxon>
        <taxon>Neopterygii</taxon>
        <taxon>Teleostei</taxon>
        <taxon>Anguilliformes</taxon>
        <taxon>Anguillidae</taxon>
        <taxon>Anguilla</taxon>
    </lineage>
</organism>
<dbReference type="Proteomes" id="UP001044222">
    <property type="component" value="Unassembled WGS sequence"/>
</dbReference>
<evidence type="ECO:0000256" key="9">
    <source>
        <dbReference type="PROSITE-ProRule" id="PRU00192"/>
    </source>
</evidence>
<dbReference type="PANTHER" id="PTHR15135:SF3">
    <property type="entry name" value="SH3 AND CYSTEINE-RICH DOMAIN-CONTAINING PROTEIN"/>
    <property type="match status" value="1"/>
</dbReference>
<reference evidence="11" key="1">
    <citation type="submission" date="2021-01" db="EMBL/GenBank/DDBJ databases">
        <title>A chromosome-scale assembly of European eel, Anguilla anguilla.</title>
        <authorList>
            <person name="Henkel C."/>
            <person name="Jong-Raadsen S.A."/>
            <person name="Dufour S."/>
            <person name="Weltzien F.-A."/>
            <person name="Palstra A.P."/>
            <person name="Pelster B."/>
            <person name="Spaink H.P."/>
            <person name="Van Den Thillart G.E."/>
            <person name="Jansen H."/>
            <person name="Zahm M."/>
            <person name="Klopp C."/>
            <person name="Cedric C."/>
            <person name="Louis A."/>
            <person name="Berthelot C."/>
            <person name="Parey E."/>
            <person name="Roest Crollius H."/>
            <person name="Montfort J."/>
            <person name="Robinson-Rechavi M."/>
            <person name="Bucao C."/>
            <person name="Bouchez O."/>
            <person name="Gislard M."/>
            <person name="Lluch J."/>
            <person name="Milhes M."/>
            <person name="Lampietro C."/>
            <person name="Lopez Roques C."/>
            <person name="Donnadieu C."/>
            <person name="Braasch I."/>
            <person name="Desvignes T."/>
            <person name="Postlethwait J."/>
            <person name="Bobe J."/>
            <person name="Guiguen Y."/>
            <person name="Dirks R."/>
        </authorList>
    </citation>
    <scope>NUCLEOTIDE SEQUENCE</scope>
    <source>
        <strain evidence="11">Tag_6206</strain>
        <tissue evidence="11">Liver</tissue>
    </source>
</reference>
<gene>
    <name evidence="11" type="ORF">ANANG_G00004690</name>
</gene>
<evidence type="ECO:0000256" key="7">
    <source>
        <dbReference type="ARBA" id="ARBA00022771"/>
    </source>
</evidence>
<protein>
    <recommendedName>
        <fullName evidence="10">SH3 domain-containing protein</fullName>
    </recommendedName>
</protein>
<keyword evidence="5" id="KW-0963">Cytoplasm</keyword>
<keyword evidence="3 9" id="KW-0728">SH3 domain</keyword>
<dbReference type="PANTHER" id="PTHR15135">
    <property type="entry name" value="STAC"/>
    <property type="match status" value="1"/>
</dbReference>
<dbReference type="InterPro" id="IPR001452">
    <property type="entry name" value="SH3_domain"/>
</dbReference>
<dbReference type="Pfam" id="PF07653">
    <property type="entry name" value="SH3_2"/>
    <property type="match status" value="1"/>
</dbReference>
<evidence type="ECO:0000256" key="5">
    <source>
        <dbReference type="ARBA" id="ARBA00022490"/>
    </source>
</evidence>
<dbReference type="EMBL" id="JAFIRN010000001">
    <property type="protein sequence ID" value="KAG5856124.1"/>
    <property type="molecule type" value="Genomic_DNA"/>
</dbReference>
<evidence type="ECO:0000256" key="1">
    <source>
        <dbReference type="ARBA" id="ARBA00004236"/>
    </source>
</evidence>
<comment type="caution">
    <text evidence="11">The sequence shown here is derived from an EMBL/GenBank/DDBJ whole genome shotgun (WGS) entry which is preliminary data.</text>
</comment>
<keyword evidence="12" id="KW-1185">Reference proteome</keyword>
<dbReference type="InterPro" id="IPR039688">
    <property type="entry name" value="STAC1/2/3"/>
</dbReference>
<evidence type="ECO:0000256" key="2">
    <source>
        <dbReference type="ARBA" id="ARBA00004496"/>
    </source>
</evidence>
<keyword evidence="8" id="KW-0472">Membrane</keyword>
<dbReference type="GO" id="GO:0008270">
    <property type="term" value="F:zinc ion binding"/>
    <property type="evidence" value="ECO:0007669"/>
    <property type="project" value="UniProtKB-KW"/>
</dbReference>
<evidence type="ECO:0000259" key="10">
    <source>
        <dbReference type="PROSITE" id="PS50002"/>
    </source>
</evidence>
<dbReference type="AlphaFoldDB" id="A0A9D3S5B6"/>
<keyword evidence="7" id="KW-0862">Zinc</keyword>
<comment type="subcellular location">
    <subcellularLocation>
        <location evidence="1">Cell membrane</location>
    </subcellularLocation>
    <subcellularLocation>
        <location evidence="2">Cytoplasm</location>
    </subcellularLocation>
</comment>
<dbReference type="SUPFAM" id="SSF50044">
    <property type="entry name" value="SH3-domain"/>
    <property type="match status" value="1"/>
</dbReference>
<keyword evidence="7" id="KW-0479">Metal-binding</keyword>
<dbReference type="GO" id="GO:0044325">
    <property type="term" value="F:transmembrane transporter binding"/>
    <property type="evidence" value="ECO:0007669"/>
    <property type="project" value="TreeGrafter"/>
</dbReference>
<keyword evidence="6" id="KW-0677">Repeat</keyword>
<dbReference type="GO" id="GO:0003009">
    <property type="term" value="P:skeletal muscle contraction"/>
    <property type="evidence" value="ECO:0007669"/>
    <property type="project" value="TreeGrafter"/>
</dbReference>
<dbReference type="InterPro" id="IPR036028">
    <property type="entry name" value="SH3-like_dom_sf"/>
</dbReference>
<dbReference type="GO" id="GO:1903078">
    <property type="term" value="P:positive regulation of protein localization to plasma membrane"/>
    <property type="evidence" value="ECO:0007669"/>
    <property type="project" value="TreeGrafter"/>
</dbReference>
<evidence type="ECO:0000313" key="12">
    <source>
        <dbReference type="Proteomes" id="UP001044222"/>
    </source>
</evidence>
<evidence type="ECO:0000256" key="4">
    <source>
        <dbReference type="ARBA" id="ARBA00022475"/>
    </source>
</evidence>
<feature type="domain" description="SH3" evidence="10">
    <location>
        <begin position="20"/>
        <end position="80"/>
    </location>
</feature>
<name>A0A9D3S5B6_ANGAN</name>
<evidence type="ECO:0000256" key="3">
    <source>
        <dbReference type="ARBA" id="ARBA00022443"/>
    </source>
</evidence>
<proteinExistence type="predicted"/>
<dbReference type="Pfam" id="PF00018">
    <property type="entry name" value="SH3_1"/>
    <property type="match status" value="1"/>
</dbReference>
<keyword evidence="7" id="KW-0863">Zinc-finger</keyword>
<dbReference type="GO" id="GO:0005737">
    <property type="term" value="C:cytoplasm"/>
    <property type="evidence" value="ECO:0007669"/>
    <property type="project" value="UniProtKB-SubCell"/>
</dbReference>
<dbReference type="Gene3D" id="2.30.30.40">
    <property type="entry name" value="SH3 Domains"/>
    <property type="match status" value="1"/>
</dbReference>
<keyword evidence="4" id="KW-1003">Cell membrane</keyword>
<dbReference type="PROSITE" id="PS50002">
    <property type="entry name" value="SH3"/>
    <property type="match status" value="1"/>
</dbReference>